<proteinExistence type="predicted"/>
<evidence type="ECO:0000313" key="2">
    <source>
        <dbReference type="EMBL" id="CAH0484280.1"/>
    </source>
</evidence>
<dbReference type="Proteomes" id="UP001157938">
    <property type="component" value="Unassembled WGS sequence"/>
</dbReference>
<keyword evidence="3" id="KW-1185">Reference proteome</keyword>
<reference evidence="2 3" key="1">
    <citation type="submission" date="2021-11" db="EMBL/GenBank/DDBJ databases">
        <authorList>
            <person name="Islam A."/>
            <person name="Islam S."/>
            <person name="Flora M.S."/>
            <person name="Rahman M."/>
            <person name="Ziaur R.M."/>
            <person name="Epstein J.H."/>
            <person name="Hassan M."/>
            <person name="Klassen M."/>
            <person name="Woodard K."/>
            <person name="Webb A."/>
            <person name="Webby R.J."/>
            <person name="El Zowalaty M.E."/>
        </authorList>
    </citation>
    <scope>NUCLEOTIDE SEQUENCE [LARGE SCALE GENOMIC DNA]</scope>
    <source>
        <strain evidence="2">Pf1</strain>
    </source>
</reference>
<name>A0ABN8BRH4_9STRA</name>
<protein>
    <submittedName>
        <fullName evidence="2">Uncharacterized protein</fullName>
    </submittedName>
</protein>
<accession>A0ABN8BRH4</accession>
<dbReference type="EMBL" id="CAKLBC010000001">
    <property type="protein sequence ID" value="CAH0484280.1"/>
    <property type="molecule type" value="Genomic_DNA"/>
</dbReference>
<feature type="region of interest" description="Disordered" evidence="1">
    <location>
        <begin position="227"/>
        <end position="260"/>
    </location>
</feature>
<feature type="compositionally biased region" description="Basic and acidic residues" evidence="1">
    <location>
        <begin position="238"/>
        <end position="260"/>
    </location>
</feature>
<comment type="caution">
    <text evidence="2">The sequence shown here is derived from an EMBL/GenBank/DDBJ whole genome shotgun (WGS) entry which is preliminary data.</text>
</comment>
<evidence type="ECO:0000313" key="3">
    <source>
        <dbReference type="Proteomes" id="UP001157938"/>
    </source>
</evidence>
<evidence type="ECO:0000256" key="1">
    <source>
        <dbReference type="SAM" id="MobiDB-lite"/>
    </source>
</evidence>
<gene>
    <name evidence="2" type="ORF">PFR001_LOCUS58</name>
</gene>
<sequence>MITVPEEFDSVLGKWHLFSFSDLPEEEQKAKVANLAPRIRAVNEKFSDLTRATENRNIFEGRHFRLEKIRHGTIPGYKSCMGEAEIKKFTFLEDYCTGDDLAKVLVAAIKSDSTKLLAEQRLNSQIDVWVREKKDVTSVFNLLELHDQTTDNLFASLLFSKWFTYVSSRFPDELQATNAMISTLRSVYKEDVGRILAEGAKVERMKAVAETLQKTLNEELVPKRHNIDLNELPTQKRQKIDLNEPRLPEDDLDEPSPRED</sequence>
<organism evidence="2 3">
    <name type="scientific">Peronospora farinosa</name>
    <dbReference type="NCBI Taxonomy" id="134698"/>
    <lineage>
        <taxon>Eukaryota</taxon>
        <taxon>Sar</taxon>
        <taxon>Stramenopiles</taxon>
        <taxon>Oomycota</taxon>
        <taxon>Peronosporomycetes</taxon>
        <taxon>Peronosporales</taxon>
        <taxon>Peronosporaceae</taxon>
        <taxon>Peronospora</taxon>
    </lineage>
</organism>